<dbReference type="EMBL" id="WIXJ01000002">
    <property type="protein sequence ID" value="MQY50817.1"/>
    <property type="molecule type" value="Genomic_DNA"/>
</dbReference>
<dbReference type="InterPro" id="IPR050238">
    <property type="entry name" value="DNA_Rep/Repair_Clamp_Loader"/>
</dbReference>
<accession>A0A6L5JTX0</accession>
<dbReference type="PANTHER" id="PTHR11669">
    <property type="entry name" value="REPLICATION FACTOR C / DNA POLYMERASE III GAMMA-TAU SUBUNIT"/>
    <property type="match status" value="1"/>
</dbReference>
<feature type="compositionally biased region" description="Basic and acidic residues" evidence="1">
    <location>
        <begin position="92"/>
        <end position="105"/>
    </location>
</feature>
<protein>
    <submittedName>
        <fullName evidence="2">DNA polymerase III subunit delta</fullName>
        <ecNumber evidence="2">2.7.7.7</ecNumber>
    </submittedName>
</protein>
<proteinExistence type="predicted"/>
<keyword evidence="2" id="KW-0548">Nucleotidyltransferase</keyword>
<comment type="caution">
    <text evidence="2">The sequence shown here is derived from an EMBL/GenBank/DDBJ whole genome shotgun (WGS) entry which is preliminary data.</text>
</comment>
<feature type="region of interest" description="Disordered" evidence="1">
    <location>
        <begin position="88"/>
        <end position="110"/>
    </location>
</feature>
<evidence type="ECO:0000313" key="2">
    <source>
        <dbReference type="EMBL" id="MQY50817.1"/>
    </source>
</evidence>
<name>A0A6L5JTX0_RHOTE</name>
<dbReference type="GO" id="GO:0008408">
    <property type="term" value="F:3'-5' exonuclease activity"/>
    <property type="evidence" value="ECO:0007669"/>
    <property type="project" value="InterPro"/>
</dbReference>
<dbReference type="GO" id="GO:0009360">
    <property type="term" value="C:DNA polymerase III complex"/>
    <property type="evidence" value="ECO:0007669"/>
    <property type="project" value="TreeGrafter"/>
</dbReference>
<evidence type="ECO:0000313" key="3">
    <source>
        <dbReference type="Proteomes" id="UP000480275"/>
    </source>
</evidence>
<sequence>MKITELHENVWSGLLARRERLPHALLFAGQQGVGKFELARAFIAFLLCESPAKTTQACGHCVACNWLAQGNHPDFRLLQPAALSEAADAGEDVGKEAGEAKESSKRKPSAQITIDQVRGLDDFLHVGAHRNGVRVVLVTPAEAMNRATANALLKSLEEPAAGILFLLVSSEPARLLPTIRSRCQTVPIPTPARELAARWLGDLGVDDAERWLALAGGAPLRAVELGRSGAPADGRALLDALSGELARGDTLDALASAAALDRVVKAEKALSPLPRLVDWLQHWLFDLTLTSCAHAPRYFVREQGALKRLAVRTTLPRLLAFERKAIQYRAEAEQPLNSRLFLEELMMSYAALFSPSLTRDPHAR</sequence>
<keyword evidence="2" id="KW-0808">Transferase</keyword>
<organism evidence="2 3">
    <name type="scientific">Rhodocyclus tenuis</name>
    <name type="common">Rhodospirillum tenue</name>
    <dbReference type="NCBI Taxonomy" id="1066"/>
    <lineage>
        <taxon>Bacteria</taxon>
        <taxon>Pseudomonadati</taxon>
        <taxon>Pseudomonadota</taxon>
        <taxon>Betaproteobacteria</taxon>
        <taxon>Rhodocyclales</taxon>
        <taxon>Rhodocyclaceae</taxon>
        <taxon>Rhodocyclus</taxon>
    </lineage>
</organism>
<dbReference type="Proteomes" id="UP000480275">
    <property type="component" value="Unassembled WGS sequence"/>
</dbReference>
<dbReference type="OrthoDB" id="9811073at2"/>
<dbReference type="NCBIfam" id="TIGR00678">
    <property type="entry name" value="holB"/>
    <property type="match status" value="1"/>
</dbReference>
<evidence type="ECO:0000256" key="1">
    <source>
        <dbReference type="SAM" id="MobiDB-lite"/>
    </source>
</evidence>
<dbReference type="Pfam" id="PF13177">
    <property type="entry name" value="DNA_pol3_delta2"/>
    <property type="match status" value="1"/>
</dbReference>
<dbReference type="Gene3D" id="3.40.50.300">
    <property type="entry name" value="P-loop containing nucleotide triphosphate hydrolases"/>
    <property type="match status" value="1"/>
</dbReference>
<dbReference type="EC" id="2.7.7.7" evidence="2"/>
<reference evidence="2 3" key="1">
    <citation type="submission" date="2019-10" db="EMBL/GenBank/DDBJ databases">
        <title>Whole-genome sequence of the purple nonsulfur photosynthetic bacterium Rhodocyclus tenuis.</title>
        <authorList>
            <person name="Kyndt J.A."/>
            <person name="Meyer T.E."/>
        </authorList>
    </citation>
    <scope>NUCLEOTIDE SEQUENCE [LARGE SCALE GENOMIC DNA]</scope>
    <source>
        <strain evidence="2 3">DSM 110</strain>
    </source>
</reference>
<dbReference type="AlphaFoldDB" id="A0A6L5JTX0"/>
<dbReference type="GO" id="GO:0003887">
    <property type="term" value="F:DNA-directed DNA polymerase activity"/>
    <property type="evidence" value="ECO:0007669"/>
    <property type="project" value="UniProtKB-EC"/>
</dbReference>
<gene>
    <name evidence="2" type="primary">holB</name>
    <name evidence="2" type="ORF">GHK24_03355</name>
</gene>
<dbReference type="SUPFAM" id="SSF52540">
    <property type="entry name" value="P-loop containing nucleoside triphosphate hydrolases"/>
    <property type="match status" value="1"/>
</dbReference>
<dbReference type="InterPro" id="IPR027417">
    <property type="entry name" value="P-loop_NTPase"/>
</dbReference>
<dbReference type="PANTHER" id="PTHR11669:SF8">
    <property type="entry name" value="DNA POLYMERASE III SUBUNIT DELTA"/>
    <property type="match status" value="1"/>
</dbReference>
<dbReference type="GO" id="GO:0006261">
    <property type="term" value="P:DNA-templated DNA replication"/>
    <property type="evidence" value="ECO:0007669"/>
    <property type="project" value="TreeGrafter"/>
</dbReference>
<dbReference type="InterPro" id="IPR004622">
    <property type="entry name" value="DNA_pol_HolB"/>
</dbReference>